<accession>S3EE41</accession>
<reference evidence="1 2" key="1">
    <citation type="journal article" date="2013" name="BMC Genomics">
        <title>Genomics-driven discovery of the pneumocandin biosynthetic gene cluster in the fungus Glarea lozoyensis.</title>
        <authorList>
            <person name="Chen L."/>
            <person name="Yue Q."/>
            <person name="Zhang X."/>
            <person name="Xiang M."/>
            <person name="Wang C."/>
            <person name="Li S."/>
            <person name="Che Y."/>
            <person name="Ortiz-Lopez F.J."/>
            <person name="Bills G.F."/>
            <person name="Liu X."/>
            <person name="An Z."/>
        </authorList>
    </citation>
    <scope>NUCLEOTIDE SEQUENCE [LARGE SCALE GENOMIC DNA]</scope>
    <source>
        <strain evidence="2">ATCC 20868 / MF5171</strain>
    </source>
</reference>
<keyword evidence="2" id="KW-1185">Reference proteome</keyword>
<evidence type="ECO:0000313" key="1">
    <source>
        <dbReference type="EMBL" id="EPE36538.1"/>
    </source>
</evidence>
<gene>
    <name evidence="1" type="ORF">GLAREA_08701</name>
</gene>
<organism evidence="1 2">
    <name type="scientific">Glarea lozoyensis (strain ATCC 20868 / MF5171)</name>
    <dbReference type="NCBI Taxonomy" id="1116229"/>
    <lineage>
        <taxon>Eukaryota</taxon>
        <taxon>Fungi</taxon>
        <taxon>Dikarya</taxon>
        <taxon>Ascomycota</taxon>
        <taxon>Pezizomycotina</taxon>
        <taxon>Leotiomycetes</taxon>
        <taxon>Helotiales</taxon>
        <taxon>Helotiaceae</taxon>
        <taxon>Glarea</taxon>
    </lineage>
</organism>
<dbReference type="KEGG" id="glz:GLAREA_08701"/>
<dbReference type="AlphaFoldDB" id="S3EE41"/>
<dbReference type="OrthoDB" id="4758907at2759"/>
<sequence>MPSAATRFASSADLLYYFGMLIMSRKLLRNYCLVSKYFNDMFTPILYAEVWFRQSNAQFLLEDLPILLGNPALKFTRIIDVEIPITHERGGQATRLAASLTGLFNEATQSLLEKMPNLQMFRWAGLPLYSATVLTLQAKCLNIRTLVIRYCDLVENDLGLLDGLTVASYWDFDDWDHHDAFSETRALFTTQNVPYFPNLTSLEIVGLHGNLEEARKDLVKLLLQSPRLRSLNLSICTDTIRRLQRGTAGQRKQCVEFLVYLIKDFAEAGGKPLQLKNLVLGVGVVPWKSEKSLHELVDLEYLEKVHIENNLSVFTLVKSIHTIDWEIFTPDHTPKLRAFSVFELDSVTKCIPEGLVGFTQLCSFYCSTESVNTVMKSTESLFAYLHPRPRSLTLNEIPMVEVWGNNFTQVSLYNIHALSVIYRSKLDWDSDLIRSIIAASDLRQLCLVGYQSGPEIQDDHRVGPPEVGSIHFRIAYNKYETKHLTIL</sequence>
<name>S3EE41_GLAL2</name>
<evidence type="ECO:0000313" key="2">
    <source>
        <dbReference type="Proteomes" id="UP000016922"/>
    </source>
</evidence>
<dbReference type="GeneID" id="19467749"/>
<proteinExistence type="predicted"/>
<dbReference type="HOGENOM" id="CLU_527892_0_0_1"/>
<dbReference type="RefSeq" id="XP_008075853.1">
    <property type="nucleotide sequence ID" value="XM_008077662.1"/>
</dbReference>
<dbReference type="OMA" id="PITHERG"/>
<dbReference type="eggNOG" id="ENOG502T5RM">
    <property type="taxonomic scope" value="Eukaryota"/>
</dbReference>
<dbReference type="EMBL" id="KE145352">
    <property type="protein sequence ID" value="EPE36538.1"/>
    <property type="molecule type" value="Genomic_DNA"/>
</dbReference>
<dbReference type="SUPFAM" id="SSF52047">
    <property type="entry name" value="RNI-like"/>
    <property type="match status" value="1"/>
</dbReference>
<dbReference type="Gene3D" id="3.80.10.10">
    <property type="entry name" value="Ribonuclease Inhibitor"/>
    <property type="match status" value="1"/>
</dbReference>
<dbReference type="InterPro" id="IPR032675">
    <property type="entry name" value="LRR_dom_sf"/>
</dbReference>
<dbReference type="Proteomes" id="UP000016922">
    <property type="component" value="Unassembled WGS sequence"/>
</dbReference>
<protein>
    <submittedName>
        <fullName evidence="1">RNI-like protein</fullName>
    </submittedName>
</protein>